<dbReference type="OrthoDB" id="679074at2"/>
<evidence type="ECO:0000256" key="1">
    <source>
        <dbReference type="SAM" id="Phobius"/>
    </source>
</evidence>
<dbReference type="STRING" id="1349421.OI18_15550"/>
<accession>A0A0C1L181</accession>
<protein>
    <recommendedName>
        <fullName evidence="4">GYF domain-containing protein</fullName>
    </recommendedName>
</protein>
<evidence type="ECO:0000313" key="2">
    <source>
        <dbReference type="EMBL" id="KIC93782.1"/>
    </source>
</evidence>
<evidence type="ECO:0000313" key="3">
    <source>
        <dbReference type="Proteomes" id="UP000031408"/>
    </source>
</evidence>
<dbReference type="RefSeq" id="WP_039141422.1">
    <property type="nucleotide sequence ID" value="NZ_JSVC01000017.1"/>
</dbReference>
<gene>
    <name evidence="2" type="ORF">OI18_15550</name>
</gene>
<proteinExistence type="predicted"/>
<reference evidence="2 3" key="1">
    <citation type="submission" date="2014-11" db="EMBL/GenBank/DDBJ databases">
        <title>Genome sequence of Flavihumibacter solisilvae 3-3.</title>
        <authorList>
            <person name="Zhou G."/>
            <person name="Li M."/>
            <person name="Wang G."/>
        </authorList>
    </citation>
    <scope>NUCLEOTIDE SEQUENCE [LARGE SCALE GENOMIC DNA]</scope>
    <source>
        <strain evidence="2 3">3-3</strain>
    </source>
</reference>
<keyword evidence="1" id="KW-1133">Transmembrane helix</keyword>
<sequence>MQQYKLLRDNKETGPYGWQELVELGLKAHDLVWADGKSASWKYPAEIEEFRNYAPAVTDDLYVQFHTPPSQASAEKKPRSVQNIPQTRYVTVILPARTAIAEVRQNAPSLHSVLMENGTDSYLPESQYYTGASSYTFSQLHKKSYLASLTAAFLILISGGVFFGTYKKAFLAERTDPVNVKVQVPGIEPAPAPAESSVDEPAIIQLISKNDAAPVVARPRKSIDPVPSLPPNPSLRFASLRRYIDVKATGFSVGFFGGITGLSLRVSNNGSEQLQNVVIAVDFLKRNRQLHHSEYITIPVLNANSTITLSIPETNRGTAFQTRITGINGILSK</sequence>
<organism evidence="2 3">
    <name type="scientific">Flavihumibacter solisilvae</name>
    <dbReference type="NCBI Taxonomy" id="1349421"/>
    <lineage>
        <taxon>Bacteria</taxon>
        <taxon>Pseudomonadati</taxon>
        <taxon>Bacteroidota</taxon>
        <taxon>Chitinophagia</taxon>
        <taxon>Chitinophagales</taxon>
        <taxon>Chitinophagaceae</taxon>
        <taxon>Flavihumibacter</taxon>
    </lineage>
</organism>
<keyword evidence="1" id="KW-0812">Transmembrane</keyword>
<keyword evidence="1" id="KW-0472">Membrane</keyword>
<feature type="transmembrane region" description="Helical" evidence="1">
    <location>
        <begin position="145"/>
        <end position="166"/>
    </location>
</feature>
<keyword evidence="3" id="KW-1185">Reference proteome</keyword>
<dbReference type="EMBL" id="JSVC01000017">
    <property type="protein sequence ID" value="KIC93782.1"/>
    <property type="molecule type" value="Genomic_DNA"/>
</dbReference>
<dbReference type="Proteomes" id="UP000031408">
    <property type="component" value="Unassembled WGS sequence"/>
</dbReference>
<name>A0A0C1L181_9BACT</name>
<dbReference type="AlphaFoldDB" id="A0A0C1L181"/>
<comment type="caution">
    <text evidence="2">The sequence shown here is derived from an EMBL/GenBank/DDBJ whole genome shotgun (WGS) entry which is preliminary data.</text>
</comment>
<evidence type="ECO:0008006" key="4">
    <source>
        <dbReference type="Google" id="ProtNLM"/>
    </source>
</evidence>